<feature type="domain" description="Polysaccharide biosynthesis protein CapD-like" evidence="3">
    <location>
        <begin position="273"/>
        <end position="459"/>
    </location>
</feature>
<dbReference type="EMBL" id="JAVRHU010000002">
    <property type="protein sequence ID" value="MDT0621260.1"/>
    <property type="molecule type" value="Genomic_DNA"/>
</dbReference>
<protein>
    <submittedName>
        <fullName evidence="4">SDR family NAD(P)-dependent oxidoreductase</fullName>
    </submittedName>
</protein>
<dbReference type="PANTHER" id="PTHR43318">
    <property type="entry name" value="UDP-N-ACETYLGLUCOSAMINE 4,6-DEHYDRATASE"/>
    <property type="match status" value="1"/>
</dbReference>
<keyword evidence="2" id="KW-0472">Membrane</keyword>
<feature type="transmembrane region" description="Helical" evidence="2">
    <location>
        <begin position="49"/>
        <end position="66"/>
    </location>
</feature>
<evidence type="ECO:0000313" key="4">
    <source>
        <dbReference type="EMBL" id="MDT0621260.1"/>
    </source>
</evidence>
<proteinExistence type="inferred from homology"/>
<accession>A0ABU3BGF3</accession>
<dbReference type="Gene3D" id="3.40.50.720">
    <property type="entry name" value="NAD(P)-binding Rossmann-like Domain"/>
    <property type="match status" value="1"/>
</dbReference>
<name>A0ABU3BGF3_9FLAO</name>
<dbReference type="InterPro" id="IPR036291">
    <property type="entry name" value="NAD(P)-bd_dom_sf"/>
</dbReference>
<keyword evidence="2" id="KW-1133">Transmembrane helix</keyword>
<keyword evidence="2" id="KW-0812">Transmembrane</keyword>
<dbReference type="RefSeq" id="WP_311387402.1">
    <property type="nucleotide sequence ID" value="NZ_JAVRHU010000002.1"/>
</dbReference>
<dbReference type="Proteomes" id="UP001250662">
    <property type="component" value="Unassembled WGS sequence"/>
</dbReference>
<comment type="caution">
    <text evidence="4">The sequence shown here is derived from an EMBL/GenBank/DDBJ whole genome shotgun (WGS) entry which is preliminary data.</text>
</comment>
<sequence length="622" mass="71498">MKVFHERLFPIGLVFFIDVLLTAMSFVLSYALCSFILPDISSHTMLVQLPIVVAITSMIFLFIGIYKGIVKYDRIREVYSIFNAICLANILTIVLVVINGKLVLENDLMVPLSIIIVHSVLSFSALVASRFLYKNIKRRISSKFRPQIKVVLITDQEYDNNFLANVSGKFEDQNRNLLKIFTSINGDKNLKQLSDYVEEKQIAELFMLNRNSNSDSYFETLNEIYSLGIPIKSINDLDEFEIAELNYETIFPNQIQNNLFNQSDLARLENKTIFITGAGGSIGSEFAKRLYRLNINARVVLIDNSESSLNHISGFLSNSSSLEIIPKLLDIKDKKLMKNLFDDFKPSIVIHTAGNTFLEFLDENQNKTIQQNLTSTKLIADLAKEFKVEKFVFCSSNKAFKPTTTLEVSKRLAELYLESLNEKSSKTDFISLRLNKVYDTKNSEVNYIKGQLSLNRPINLKFIYKEEVFTNLKDVVSTILFLTVNQDEFKKGTFSTSIGTKIDSELLIQIINLIEGPEGNILNEGSFKNDFIEENIFENYKSLKKYSKAEEFLKLENEYKKLSKDKIQQKVEHICLNVLFDDNDSEPIFDLIEDFGLGKWKREYNRYLDKGKKEKIIKLQTN</sequence>
<evidence type="ECO:0000256" key="2">
    <source>
        <dbReference type="SAM" id="Phobius"/>
    </source>
</evidence>
<feature type="transmembrane region" description="Helical" evidence="2">
    <location>
        <begin position="110"/>
        <end position="133"/>
    </location>
</feature>
<evidence type="ECO:0000313" key="5">
    <source>
        <dbReference type="Proteomes" id="UP001250662"/>
    </source>
</evidence>
<dbReference type="InterPro" id="IPR051203">
    <property type="entry name" value="Polysaccharide_Synthase-Rel"/>
</dbReference>
<dbReference type="Pfam" id="PF02719">
    <property type="entry name" value="Polysacc_synt_2"/>
    <property type="match status" value="1"/>
</dbReference>
<reference evidence="4 5" key="1">
    <citation type="submission" date="2023-09" db="EMBL/GenBank/DDBJ databases">
        <authorList>
            <person name="Rey-Velasco X."/>
        </authorList>
    </citation>
    <scope>NUCLEOTIDE SEQUENCE [LARGE SCALE GENOMIC DNA]</scope>
    <source>
        <strain evidence="4 5">P007</strain>
    </source>
</reference>
<feature type="transmembrane region" description="Helical" evidence="2">
    <location>
        <begin position="78"/>
        <end position="98"/>
    </location>
</feature>
<gene>
    <name evidence="4" type="ORF">RM520_06470</name>
</gene>
<organism evidence="4 5">
    <name type="scientific">Croceitalea vernalis</name>
    <dbReference type="NCBI Taxonomy" id="3075599"/>
    <lineage>
        <taxon>Bacteria</taxon>
        <taxon>Pseudomonadati</taxon>
        <taxon>Bacteroidota</taxon>
        <taxon>Flavobacteriia</taxon>
        <taxon>Flavobacteriales</taxon>
        <taxon>Flavobacteriaceae</taxon>
        <taxon>Croceitalea</taxon>
    </lineage>
</organism>
<comment type="similarity">
    <text evidence="1">Belongs to the polysaccharide synthase family.</text>
</comment>
<evidence type="ECO:0000256" key="1">
    <source>
        <dbReference type="ARBA" id="ARBA00007430"/>
    </source>
</evidence>
<dbReference type="SUPFAM" id="SSF51735">
    <property type="entry name" value="NAD(P)-binding Rossmann-fold domains"/>
    <property type="match status" value="1"/>
</dbReference>
<keyword evidence="5" id="KW-1185">Reference proteome</keyword>
<feature type="transmembrane region" description="Helical" evidence="2">
    <location>
        <begin position="12"/>
        <end position="37"/>
    </location>
</feature>
<dbReference type="PANTHER" id="PTHR43318:SF1">
    <property type="entry name" value="POLYSACCHARIDE BIOSYNTHESIS PROTEIN EPSC-RELATED"/>
    <property type="match status" value="1"/>
</dbReference>
<dbReference type="InterPro" id="IPR003869">
    <property type="entry name" value="Polysac_CapD-like"/>
</dbReference>
<evidence type="ECO:0000259" key="3">
    <source>
        <dbReference type="Pfam" id="PF02719"/>
    </source>
</evidence>